<evidence type="ECO:0000256" key="9">
    <source>
        <dbReference type="HAMAP-Rule" id="MF_01463"/>
    </source>
</evidence>
<evidence type="ECO:0000259" key="11">
    <source>
        <dbReference type="PROSITE" id="PS50198"/>
    </source>
</evidence>
<comment type="similarity">
    <text evidence="9">Belongs to the SecD/SecF family. SecD subfamily.</text>
</comment>
<dbReference type="SUPFAM" id="SSF54534">
    <property type="entry name" value="FKBP-like"/>
    <property type="match status" value="1"/>
</dbReference>
<keyword evidence="4 9" id="KW-0812">Transmembrane</keyword>
<feature type="transmembrane region" description="Helical" evidence="9">
    <location>
        <begin position="539"/>
        <end position="559"/>
    </location>
</feature>
<keyword evidence="5 9" id="KW-0653">Protein transport</keyword>
<evidence type="ECO:0000256" key="5">
    <source>
        <dbReference type="ARBA" id="ARBA00022927"/>
    </source>
</evidence>
<keyword evidence="2 9" id="KW-0813">Transport</keyword>
<dbReference type="InterPro" id="IPR005791">
    <property type="entry name" value="SecD"/>
</dbReference>
<dbReference type="GO" id="GO:0065002">
    <property type="term" value="P:intracellular protein transmembrane transport"/>
    <property type="evidence" value="ECO:0007669"/>
    <property type="project" value="UniProtKB-UniRule"/>
</dbReference>
<dbReference type="InterPro" id="IPR048631">
    <property type="entry name" value="SecD_1st"/>
</dbReference>
<dbReference type="STRING" id="1802385.A2856_01795"/>
<dbReference type="GO" id="GO:0006605">
    <property type="term" value="P:protein targeting"/>
    <property type="evidence" value="ECO:0007669"/>
    <property type="project" value="UniProtKB-UniRule"/>
</dbReference>
<keyword evidence="3 9" id="KW-1003">Cell membrane</keyword>
<evidence type="ECO:0000256" key="4">
    <source>
        <dbReference type="ARBA" id="ARBA00022692"/>
    </source>
</evidence>
<feature type="transmembrane region" description="Helical" evidence="9">
    <location>
        <begin position="565"/>
        <end position="586"/>
    </location>
</feature>
<name>A0A1F7TLH3_9BACT</name>
<proteinExistence type="inferred from homology"/>
<dbReference type="NCBIfam" id="TIGR00916">
    <property type="entry name" value="2A0604s01"/>
    <property type="match status" value="1"/>
</dbReference>
<dbReference type="PROSITE" id="PS50198">
    <property type="entry name" value="PPIC_PPIASE_2"/>
    <property type="match status" value="1"/>
</dbReference>
<comment type="caution">
    <text evidence="9">Lacks conserved residue(s) required for the propagation of feature annotation.</text>
</comment>
<dbReference type="PANTHER" id="PTHR30081">
    <property type="entry name" value="PROTEIN-EXPORT MEMBRANE PROTEIN SEC"/>
    <property type="match status" value="1"/>
</dbReference>
<dbReference type="Proteomes" id="UP000177885">
    <property type="component" value="Unassembled WGS sequence"/>
</dbReference>
<evidence type="ECO:0000256" key="10">
    <source>
        <dbReference type="PROSITE-ProRule" id="PRU00278"/>
    </source>
</evidence>
<dbReference type="InterPro" id="IPR022813">
    <property type="entry name" value="SecD/SecF_arch_bac"/>
</dbReference>
<feature type="transmembrane region" description="Helical" evidence="9">
    <location>
        <begin position="516"/>
        <end position="534"/>
    </location>
</feature>
<reference evidence="12 13" key="1">
    <citation type="journal article" date="2016" name="Nat. Commun.">
        <title>Thousands of microbial genomes shed light on interconnected biogeochemical processes in an aquifer system.</title>
        <authorList>
            <person name="Anantharaman K."/>
            <person name="Brown C.T."/>
            <person name="Hug L.A."/>
            <person name="Sharon I."/>
            <person name="Castelle C.J."/>
            <person name="Probst A.J."/>
            <person name="Thomas B.C."/>
            <person name="Singh A."/>
            <person name="Wilkins M.J."/>
            <person name="Karaoz U."/>
            <person name="Brodie E.L."/>
            <person name="Williams K.H."/>
            <person name="Hubbard S.S."/>
            <person name="Banfield J.F."/>
        </authorList>
    </citation>
    <scope>NUCLEOTIDE SEQUENCE [LARGE SCALE GENOMIC DNA]</scope>
</reference>
<comment type="caution">
    <text evidence="12">The sequence shown here is derived from an EMBL/GenBank/DDBJ whole genome shotgun (WGS) entry which is preliminary data.</text>
</comment>
<organism evidence="12 13">
    <name type="scientific">Candidatus Uhrbacteria bacterium RIFCSPHIGHO2_01_FULL_63_20</name>
    <dbReference type="NCBI Taxonomy" id="1802385"/>
    <lineage>
        <taxon>Bacteria</taxon>
        <taxon>Candidatus Uhriibacteriota</taxon>
    </lineage>
</organism>
<accession>A0A1F7TLH3</accession>
<dbReference type="Pfam" id="PF07549">
    <property type="entry name" value="Sec_GG"/>
    <property type="match status" value="1"/>
</dbReference>
<evidence type="ECO:0000313" key="13">
    <source>
        <dbReference type="Proteomes" id="UP000177885"/>
    </source>
</evidence>
<dbReference type="Gene3D" id="3.10.50.40">
    <property type="match status" value="2"/>
</dbReference>
<comment type="subcellular location">
    <subcellularLocation>
        <location evidence="1 9">Cell membrane</location>
        <topology evidence="1 9">Multi-pass membrane protein</topology>
    </subcellularLocation>
</comment>
<keyword evidence="6 9" id="KW-1133">Transmembrane helix</keyword>
<evidence type="ECO:0000256" key="8">
    <source>
        <dbReference type="ARBA" id="ARBA00023136"/>
    </source>
</evidence>
<evidence type="ECO:0000313" key="12">
    <source>
        <dbReference type="EMBL" id="OGL66407.1"/>
    </source>
</evidence>
<keyword evidence="8 9" id="KW-0472">Membrane</keyword>
<dbReference type="HAMAP" id="MF_01463_B">
    <property type="entry name" value="SecD_B"/>
    <property type="match status" value="1"/>
</dbReference>
<dbReference type="Pfam" id="PF02355">
    <property type="entry name" value="SecD_SecF_C"/>
    <property type="match status" value="1"/>
</dbReference>
<dbReference type="Gene3D" id="3.30.70.3400">
    <property type="match status" value="1"/>
</dbReference>
<protein>
    <recommendedName>
        <fullName evidence="9">Protein translocase subunit SecD</fullName>
    </recommendedName>
</protein>
<dbReference type="GO" id="GO:0043952">
    <property type="term" value="P:protein transport by the Sec complex"/>
    <property type="evidence" value="ECO:0007669"/>
    <property type="project" value="UniProtKB-UniRule"/>
</dbReference>
<dbReference type="InterPro" id="IPR054384">
    <property type="entry name" value="SecDF_P1_head"/>
</dbReference>
<feature type="domain" description="PpiC" evidence="11">
    <location>
        <begin position="262"/>
        <end position="366"/>
    </location>
</feature>
<dbReference type="InterPro" id="IPR046357">
    <property type="entry name" value="PPIase_dom_sf"/>
</dbReference>
<dbReference type="Gene3D" id="1.20.1640.10">
    <property type="entry name" value="Multidrug efflux transporter AcrB transmembrane domain"/>
    <property type="match status" value="1"/>
</dbReference>
<dbReference type="InterPro" id="IPR022646">
    <property type="entry name" value="SecD/SecF_CS"/>
</dbReference>
<comment type="function">
    <text evidence="9">Part of the Sec protein translocase complex. Interacts with the SecYEG preprotein conducting channel. SecDF uses the proton motive force (PMF) to complete protein translocation after the ATP-dependent function of SecA.</text>
</comment>
<dbReference type="EMBL" id="MGDT01000007">
    <property type="protein sequence ID" value="OGL66407.1"/>
    <property type="molecule type" value="Genomic_DNA"/>
</dbReference>
<dbReference type="InterPro" id="IPR055344">
    <property type="entry name" value="SecD_SecF_C_bact"/>
</dbReference>
<evidence type="ECO:0000256" key="6">
    <source>
        <dbReference type="ARBA" id="ARBA00022989"/>
    </source>
</evidence>
<dbReference type="AlphaFoldDB" id="A0A1F7TLH3"/>
<dbReference type="NCBIfam" id="TIGR01129">
    <property type="entry name" value="secD"/>
    <property type="match status" value="1"/>
</dbReference>
<dbReference type="GO" id="GO:0003755">
    <property type="term" value="F:peptidyl-prolyl cis-trans isomerase activity"/>
    <property type="evidence" value="ECO:0007669"/>
    <property type="project" value="UniProtKB-KW"/>
</dbReference>
<evidence type="ECO:0000256" key="3">
    <source>
        <dbReference type="ARBA" id="ARBA00022475"/>
    </source>
</evidence>
<gene>
    <name evidence="9" type="primary">secD</name>
    <name evidence="12" type="ORF">A2856_01795</name>
</gene>
<dbReference type="SUPFAM" id="SSF82866">
    <property type="entry name" value="Multidrug efflux transporter AcrB transmembrane domain"/>
    <property type="match status" value="1"/>
</dbReference>
<comment type="subunit">
    <text evidence="9">Forms a complex with SecF. Part of the essential Sec protein translocation apparatus which comprises SecA, SecYEG and auxiliary proteins SecDF. Other proteins may also be involved.</text>
</comment>
<sequence>MKKNTHALRPRSSGKAKARLLAILMLLATVGAGLYDAPSAWNGLAGFVNEKTGWNVPAVSDSAYRLGLDLQGGTHLVYEADMREIAEADRAAALEGVRDVIERRVNAFGVAEPVVQTTTTGGAYRVIVELAGVLDVNAAIDQIGETPVLEFKEPGTEIGRELTDEEQALLARLNGEERIASDAVLRQARAGADFAALVAEHSIEATVGETPGTITALRGSAQYGAIVDAIVKAGTRPGGVLSRMIETPEGLSVVKYIGMKQAKEMQLSHILLCFQGKIGCTKDVPALDASVRFTAMRDTLTPENFADKAREVSDDPTAKDNGGDLGWVKPGDTVPAFELAARQTAVGAISGQVETEFGYHLIYKRAERPIATYEFQRVLMKRSTEADVVPDASPWKNTGLSGKDLKRAQVEFDPNTGAPYVTLTFNDAGAKLFGELTASHIGEPIAIFLDGTPISTPTVQDAIYGGTAVITGDFTLDEAKLLAQRLNAGALPVPVKLLSQETVGPTLGAASLDQSVNAALLGFALVAAFMILVYRMPGLFAAAALVLYAALNLACYRLFGVTITLSGIAGFVLSLGIAVDANVLVFERVRDEWRAGRDLPASIVEGYRRAWAPIRDGHLTTLISASVLFLFS</sequence>
<dbReference type="GO" id="GO:0005886">
    <property type="term" value="C:plasma membrane"/>
    <property type="evidence" value="ECO:0007669"/>
    <property type="project" value="UniProtKB-SubCell"/>
</dbReference>
<keyword evidence="10" id="KW-0413">Isomerase</keyword>
<dbReference type="Pfam" id="PF21760">
    <property type="entry name" value="SecD_1st"/>
    <property type="match status" value="1"/>
</dbReference>
<keyword evidence="10" id="KW-0697">Rotamase</keyword>
<evidence type="ECO:0000256" key="7">
    <source>
        <dbReference type="ARBA" id="ARBA00023010"/>
    </source>
</evidence>
<dbReference type="Pfam" id="PF13616">
    <property type="entry name" value="Rotamase_3"/>
    <property type="match status" value="1"/>
</dbReference>
<dbReference type="PANTHER" id="PTHR30081:SF1">
    <property type="entry name" value="PROTEIN TRANSLOCASE SUBUNIT SECD"/>
    <property type="match status" value="1"/>
</dbReference>
<keyword evidence="7 9" id="KW-0811">Translocation</keyword>
<dbReference type="Gene3D" id="3.30.1360.200">
    <property type="match status" value="1"/>
</dbReference>
<dbReference type="GO" id="GO:0015450">
    <property type="term" value="F:protein-transporting ATPase activity"/>
    <property type="evidence" value="ECO:0007669"/>
    <property type="project" value="InterPro"/>
</dbReference>
<dbReference type="InterPro" id="IPR048634">
    <property type="entry name" value="SecD_SecF_C"/>
</dbReference>
<evidence type="ECO:0000256" key="1">
    <source>
        <dbReference type="ARBA" id="ARBA00004651"/>
    </source>
</evidence>
<evidence type="ECO:0000256" key="2">
    <source>
        <dbReference type="ARBA" id="ARBA00022448"/>
    </source>
</evidence>
<dbReference type="Pfam" id="PF22599">
    <property type="entry name" value="SecDF_P1_head"/>
    <property type="match status" value="1"/>
</dbReference>
<dbReference type="InterPro" id="IPR000297">
    <property type="entry name" value="PPIase_PpiC"/>
</dbReference>